<protein>
    <submittedName>
        <fullName evidence="2">Uncharacterized protein</fullName>
    </submittedName>
</protein>
<dbReference type="EMBL" id="CM003536">
    <property type="protein sequence ID" value="RCV45092.1"/>
    <property type="molecule type" value="Genomic_DNA"/>
</dbReference>
<evidence type="ECO:0000313" key="2">
    <source>
        <dbReference type="EMBL" id="RCV45092.1"/>
    </source>
</evidence>
<dbReference type="AlphaFoldDB" id="A0A368SRP2"/>
<feature type="region of interest" description="Disordered" evidence="1">
    <location>
        <begin position="53"/>
        <end position="108"/>
    </location>
</feature>
<evidence type="ECO:0000256" key="1">
    <source>
        <dbReference type="SAM" id="MobiDB-lite"/>
    </source>
</evidence>
<sequence length="108" mass="11326">MPLRRQRSSTVSRQGRLGAAAYYVFTPVRWIDTGTRAAAAAAAAMMDIAAGEHDDEADDAAVGRALARSEPRRSRTTGDGSSSQQAPAGGPRRGRTEKANWATGPAVV</sequence>
<reference evidence="2" key="2">
    <citation type="submission" date="2015-07" db="EMBL/GenBank/DDBJ databases">
        <authorList>
            <person name="Noorani M."/>
        </authorList>
    </citation>
    <scope>NUCLEOTIDE SEQUENCE</scope>
    <source>
        <strain evidence="2">Yugu1</strain>
    </source>
</reference>
<reference evidence="2" key="1">
    <citation type="journal article" date="2012" name="Nat. Biotechnol.">
        <title>Reference genome sequence of the model plant Setaria.</title>
        <authorList>
            <person name="Bennetzen J.L."/>
            <person name="Schmutz J."/>
            <person name="Wang H."/>
            <person name="Percifield R."/>
            <person name="Hawkins J."/>
            <person name="Pontaroli A.C."/>
            <person name="Estep M."/>
            <person name="Feng L."/>
            <person name="Vaughn J.N."/>
            <person name="Grimwood J."/>
            <person name="Jenkins J."/>
            <person name="Barry K."/>
            <person name="Lindquist E."/>
            <person name="Hellsten U."/>
            <person name="Deshpande S."/>
            <person name="Wang X."/>
            <person name="Wu X."/>
            <person name="Mitros T."/>
            <person name="Triplett J."/>
            <person name="Yang X."/>
            <person name="Ye C.Y."/>
            <person name="Mauro-Herrera M."/>
            <person name="Wang L."/>
            <person name="Li P."/>
            <person name="Sharma M."/>
            <person name="Sharma R."/>
            <person name="Ronald P.C."/>
            <person name="Panaud O."/>
            <person name="Kellogg E.A."/>
            <person name="Brutnell T.P."/>
            <person name="Doust A.N."/>
            <person name="Tuskan G.A."/>
            <person name="Rokhsar D."/>
            <person name="Devos K.M."/>
        </authorList>
    </citation>
    <scope>NUCLEOTIDE SEQUENCE [LARGE SCALE GENOMIC DNA]</scope>
    <source>
        <strain evidence="2">Yugu1</strain>
    </source>
</reference>
<accession>A0A368SRP2</accession>
<proteinExistence type="predicted"/>
<name>A0A368SRP2_SETIT</name>
<organism evidence="2">
    <name type="scientific">Setaria italica</name>
    <name type="common">Foxtail millet</name>
    <name type="synonym">Panicum italicum</name>
    <dbReference type="NCBI Taxonomy" id="4555"/>
    <lineage>
        <taxon>Eukaryota</taxon>
        <taxon>Viridiplantae</taxon>
        <taxon>Streptophyta</taxon>
        <taxon>Embryophyta</taxon>
        <taxon>Tracheophyta</taxon>
        <taxon>Spermatophyta</taxon>
        <taxon>Magnoliopsida</taxon>
        <taxon>Liliopsida</taxon>
        <taxon>Poales</taxon>
        <taxon>Poaceae</taxon>
        <taxon>PACMAD clade</taxon>
        <taxon>Panicoideae</taxon>
        <taxon>Panicodae</taxon>
        <taxon>Paniceae</taxon>
        <taxon>Cenchrinae</taxon>
        <taxon>Setaria</taxon>
    </lineage>
</organism>
<gene>
    <name evidence="2" type="ORF">SETIT_9G425200v2</name>
</gene>